<feature type="compositionally biased region" description="Polar residues" evidence="1">
    <location>
        <begin position="188"/>
        <end position="206"/>
    </location>
</feature>
<feature type="compositionally biased region" description="Polar residues" evidence="1">
    <location>
        <begin position="355"/>
        <end position="364"/>
    </location>
</feature>
<gene>
    <name evidence="2" type="ORF">SARC_01153</name>
</gene>
<feature type="compositionally biased region" description="Polar residues" evidence="1">
    <location>
        <begin position="1"/>
        <end position="10"/>
    </location>
</feature>
<feature type="compositionally biased region" description="Polar residues" evidence="1">
    <location>
        <begin position="43"/>
        <end position="56"/>
    </location>
</feature>
<proteinExistence type="predicted"/>
<organism evidence="2 3">
    <name type="scientific">Sphaeroforma arctica JP610</name>
    <dbReference type="NCBI Taxonomy" id="667725"/>
    <lineage>
        <taxon>Eukaryota</taxon>
        <taxon>Ichthyosporea</taxon>
        <taxon>Ichthyophonida</taxon>
        <taxon>Sphaeroforma</taxon>
    </lineage>
</organism>
<feature type="compositionally biased region" description="Basic residues" evidence="1">
    <location>
        <begin position="72"/>
        <end position="83"/>
    </location>
</feature>
<feature type="compositionally biased region" description="Basic and acidic residues" evidence="1">
    <location>
        <begin position="62"/>
        <end position="71"/>
    </location>
</feature>
<accession>A0A0L0GCQ1</accession>
<sequence>MSTKPRSLSLSRKAGFAVTTSSTDVHAPLRRTQSTKIPRRHNVSTTSVANEKSLSITPGIDDLDKSDIETRTRKHVGRRSKKKSISERSMDSTTSNNGSLKKSAMKKFISALQTDASSECEVTAGPKSPLSPRRRESHSTEGSLRRPSSFEPDTAGSGGLIRRRASRQSRTDNVKCVSSINEIAEPGSCSSPHNLNMSENPSVVSDTKSESTKSRNTHKLMSMLSADMAEDIATIIGENLLLKLDVAAESQDIDECQFVSSISRSPSIHRHPSQNVILSPEISVPSLSTQRKPSTTTSSNLLEVNSDIEYRKKTRRGSVLSKKESDTNHLAVDRPQNTASSAPIRRKQSLIPTDGDSSLNSDSVASIHCDRGDSDTKHSKHKGFKPTWMRRLRKRHEDDNEDVCDDKFEEIPVSSTSSMDAGPTSQSRARKTMSVIGSLPYTGHDSRDPTGKTTHRSRTIASTGGRRSSVLPSSLQSKRDSIRGVTSKPILENLIFDPTHWTCCGILSGVGQHNEPEWHILIYPV</sequence>
<feature type="region of interest" description="Disordered" evidence="1">
    <location>
        <begin position="114"/>
        <end position="216"/>
    </location>
</feature>
<evidence type="ECO:0000256" key="1">
    <source>
        <dbReference type="SAM" id="MobiDB-lite"/>
    </source>
</evidence>
<evidence type="ECO:0000313" key="2">
    <source>
        <dbReference type="EMBL" id="KNC86684.1"/>
    </source>
</evidence>
<dbReference type="EMBL" id="KQ241640">
    <property type="protein sequence ID" value="KNC86684.1"/>
    <property type="molecule type" value="Genomic_DNA"/>
</dbReference>
<feature type="compositionally biased region" description="Polar residues" evidence="1">
    <location>
        <begin position="91"/>
        <end position="100"/>
    </location>
</feature>
<name>A0A0L0GCQ1_9EUKA</name>
<feature type="region of interest" description="Disordered" evidence="1">
    <location>
        <begin position="284"/>
        <end position="303"/>
    </location>
</feature>
<feature type="region of interest" description="Disordered" evidence="1">
    <location>
        <begin position="409"/>
        <end position="477"/>
    </location>
</feature>
<dbReference type="AlphaFoldDB" id="A0A0L0GCQ1"/>
<feature type="compositionally biased region" description="Polar residues" evidence="1">
    <location>
        <begin position="285"/>
        <end position="303"/>
    </location>
</feature>
<dbReference type="Proteomes" id="UP000054560">
    <property type="component" value="Unassembled WGS sequence"/>
</dbReference>
<reference evidence="2 3" key="1">
    <citation type="submission" date="2011-02" db="EMBL/GenBank/DDBJ databases">
        <title>The Genome Sequence of Sphaeroforma arctica JP610.</title>
        <authorList>
            <consortium name="The Broad Institute Genome Sequencing Platform"/>
            <person name="Russ C."/>
            <person name="Cuomo C."/>
            <person name="Young S.K."/>
            <person name="Zeng Q."/>
            <person name="Gargeya S."/>
            <person name="Alvarado L."/>
            <person name="Berlin A."/>
            <person name="Chapman S.B."/>
            <person name="Chen Z."/>
            <person name="Freedman E."/>
            <person name="Gellesch M."/>
            <person name="Goldberg J."/>
            <person name="Griggs A."/>
            <person name="Gujja S."/>
            <person name="Heilman E."/>
            <person name="Heiman D."/>
            <person name="Howarth C."/>
            <person name="Mehta T."/>
            <person name="Neiman D."/>
            <person name="Pearson M."/>
            <person name="Roberts A."/>
            <person name="Saif S."/>
            <person name="Shea T."/>
            <person name="Shenoy N."/>
            <person name="Sisk P."/>
            <person name="Stolte C."/>
            <person name="Sykes S."/>
            <person name="White J."/>
            <person name="Yandava C."/>
            <person name="Burger G."/>
            <person name="Gray M.W."/>
            <person name="Holland P.W.H."/>
            <person name="King N."/>
            <person name="Lang F.B.F."/>
            <person name="Roger A.J."/>
            <person name="Ruiz-Trillo I."/>
            <person name="Haas B."/>
            <person name="Nusbaum C."/>
            <person name="Birren B."/>
        </authorList>
    </citation>
    <scope>NUCLEOTIDE SEQUENCE [LARGE SCALE GENOMIC DNA]</scope>
    <source>
        <strain evidence="2 3">JP610</strain>
    </source>
</reference>
<keyword evidence="3" id="KW-1185">Reference proteome</keyword>
<evidence type="ECO:0000313" key="3">
    <source>
        <dbReference type="Proteomes" id="UP000054560"/>
    </source>
</evidence>
<feature type="compositionally biased region" description="Polar residues" evidence="1">
    <location>
        <begin position="459"/>
        <end position="476"/>
    </location>
</feature>
<feature type="compositionally biased region" description="Polar residues" evidence="1">
    <location>
        <begin position="413"/>
        <end position="427"/>
    </location>
</feature>
<feature type="region of interest" description="Disordered" evidence="1">
    <location>
        <begin position="1"/>
        <end position="101"/>
    </location>
</feature>
<dbReference type="RefSeq" id="XP_014160586.1">
    <property type="nucleotide sequence ID" value="XM_014305111.1"/>
</dbReference>
<protein>
    <submittedName>
        <fullName evidence="2">Uncharacterized protein</fullName>
    </submittedName>
</protein>
<feature type="compositionally biased region" description="Basic and acidic residues" evidence="1">
    <location>
        <begin position="368"/>
        <end position="377"/>
    </location>
</feature>
<dbReference type="GeneID" id="25901657"/>
<feature type="region of interest" description="Disordered" evidence="1">
    <location>
        <begin position="312"/>
        <end position="384"/>
    </location>
</feature>